<dbReference type="Proteomes" id="UP000305067">
    <property type="component" value="Unassembled WGS sequence"/>
</dbReference>
<gene>
    <name evidence="2" type="ORF">BDV98DRAFT_558574</name>
</gene>
<sequence>MSSPLEPFQRAQLTRSIHKLSKVLGTTPQLVDFLPTGLDADNQKRPAPLLLRHHSTSSCTPSSPRANTLRSVHNTRAARRRTIAKLSRTFGEAVPLELVRTVEHSFGDDEDSEDWNCSSETLSPLLVTRSLSLEAL</sequence>
<proteinExistence type="predicted"/>
<dbReference type="AlphaFoldDB" id="A0A5C3R3N7"/>
<dbReference type="EMBL" id="ML178814">
    <property type="protein sequence ID" value="TFL07850.1"/>
    <property type="molecule type" value="Genomic_DNA"/>
</dbReference>
<accession>A0A5C3R3N7</accession>
<organism evidence="2 3">
    <name type="scientific">Pterulicium gracile</name>
    <dbReference type="NCBI Taxonomy" id="1884261"/>
    <lineage>
        <taxon>Eukaryota</taxon>
        <taxon>Fungi</taxon>
        <taxon>Dikarya</taxon>
        <taxon>Basidiomycota</taxon>
        <taxon>Agaricomycotina</taxon>
        <taxon>Agaricomycetes</taxon>
        <taxon>Agaricomycetidae</taxon>
        <taxon>Agaricales</taxon>
        <taxon>Pleurotineae</taxon>
        <taxon>Pterulaceae</taxon>
        <taxon>Pterulicium</taxon>
    </lineage>
</organism>
<evidence type="ECO:0000313" key="3">
    <source>
        <dbReference type="Proteomes" id="UP000305067"/>
    </source>
</evidence>
<evidence type="ECO:0000313" key="2">
    <source>
        <dbReference type="EMBL" id="TFL07850.1"/>
    </source>
</evidence>
<reference evidence="2 3" key="1">
    <citation type="journal article" date="2019" name="Nat. Ecol. Evol.">
        <title>Megaphylogeny resolves global patterns of mushroom evolution.</title>
        <authorList>
            <person name="Varga T."/>
            <person name="Krizsan K."/>
            <person name="Foldi C."/>
            <person name="Dima B."/>
            <person name="Sanchez-Garcia M."/>
            <person name="Sanchez-Ramirez S."/>
            <person name="Szollosi G.J."/>
            <person name="Szarkandi J.G."/>
            <person name="Papp V."/>
            <person name="Albert L."/>
            <person name="Andreopoulos W."/>
            <person name="Angelini C."/>
            <person name="Antonin V."/>
            <person name="Barry K.W."/>
            <person name="Bougher N.L."/>
            <person name="Buchanan P."/>
            <person name="Buyck B."/>
            <person name="Bense V."/>
            <person name="Catcheside P."/>
            <person name="Chovatia M."/>
            <person name="Cooper J."/>
            <person name="Damon W."/>
            <person name="Desjardin D."/>
            <person name="Finy P."/>
            <person name="Geml J."/>
            <person name="Haridas S."/>
            <person name="Hughes K."/>
            <person name="Justo A."/>
            <person name="Karasinski D."/>
            <person name="Kautmanova I."/>
            <person name="Kiss B."/>
            <person name="Kocsube S."/>
            <person name="Kotiranta H."/>
            <person name="LaButti K.M."/>
            <person name="Lechner B.E."/>
            <person name="Liimatainen K."/>
            <person name="Lipzen A."/>
            <person name="Lukacs Z."/>
            <person name="Mihaltcheva S."/>
            <person name="Morgado L.N."/>
            <person name="Niskanen T."/>
            <person name="Noordeloos M.E."/>
            <person name="Ohm R.A."/>
            <person name="Ortiz-Santana B."/>
            <person name="Ovrebo C."/>
            <person name="Racz N."/>
            <person name="Riley R."/>
            <person name="Savchenko A."/>
            <person name="Shiryaev A."/>
            <person name="Soop K."/>
            <person name="Spirin V."/>
            <person name="Szebenyi C."/>
            <person name="Tomsovsky M."/>
            <person name="Tulloss R.E."/>
            <person name="Uehling J."/>
            <person name="Grigoriev I.V."/>
            <person name="Vagvolgyi C."/>
            <person name="Papp T."/>
            <person name="Martin F.M."/>
            <person name="Miettinen O."/>
            <person name="Hibbett D.S."/>
            <person name="Nagy L.G."/>
        </authorList>
    </citation>
    <scope>NUCLEOTIDE SEQUENCE [LARGE SCALE GENOMIC DNA]</scope>
    <source>
        <strain evidence="2 3">CBS 309.79</strain>
    </source>
</reference>
<feature type="region of interest" description="Disordered" evidence="1">
    <location>
        <begin position="53"/>
        <end position="74"/>
    </location>
</feature>
<protein>
    <submittedName>
        <fullName evidence="2">Uncharacterized protein</fullName>
    </submittedName>
</protein>
<keyword evidence="3" id="KW-1185">Reference proteome</keyword>
<name>A0A5C3R3N7_9AGAR</name>
<evidence type="ECO:0000256" key="1">
    <source>
        <dbReference type="SAM" id="MobiDB-lite"/>
    </source>
</evidence>
<feature type="compositionally biased region" description="Low complexity" evidence="1">
    <location>
        <begin position="56"/>
        <end position="65"/>
    </location>
</feature>